<evidence type="ECO:0008006" key="3">
    <source>
        <dbReference type="Google" id="ProtNLM"/>
    </source>
</evidence>
<comment type="caution">
    <text evidence="1">The sequence shown here is derived from an EMBL/GenBank/DDBJ whole genome shotgun (WGS) entry which is preliminary data.</text>
</comment>
<dbReference type="RefSeq" id="WP_397707073.1">
    <property type="nucleotide sequence ID" value="NZ_JBIRGN010000001.1"/>
</dbReference>
<proteinExistence type="predicted"/>
<sequence length="842" mass="88611">MTGDYTKVPLRDAERWTGARMQQGRVLLDHEWNLNLDASARAAADAVRDVVGSSGGVPEGSAAFQVGFVPNPIPALRQVTVQGGRIWADGLCAFAPAPFSYFSQESPPSLPGAGRAVVFLDVFSEHLQPAESWEEIADPALEPLDASARTRVGYRLRVVPTLLGSARAALDALAFPGLSTGRLTVTRNSPTTTPDPCDPPGDPLGLLPDGMLRVEVLDGGTAATARFVWAADNGAATARVKSVSGARVTLAASPAVKFAQQDLVEVGWRTRRADRLAHGELYTVGSVTPDVAGDVLVLNRLVSVPADAKGLVVRRWDGQSVGAAAPVTAVVHGTDLGLRFSAGAGGYLSGDWWGARLRPASTEGVERLSAAPPDGTPHTALPLALVDFDAQTVLDDGRPKFPQLTRLPRGTCTVTAFPGEDLQAAVDLLPSTGGELCLAAGRFVIPQPIRLTGRRRVVVTGVGPATVLAPTTDECALFFEGCTDVEVHGLRAEGGAGGVSLGGALTFEGCTKVRVRDCDLACLDTFEDTRAQACLTFRGPFPLGAVPEVTVEDNRLEVGVRQIGMLILDASSAVVSRNRIQYVPTTTPIRILPVLIASELRRIAADLSTTRYGPELTQIRAGLQDEVASLMSRTPGLGLRLARITVARNRVDEAPRERLHTLLGASTAAQLGGALQGIVLAGHTLTTARVTDNFIEGAAQGIHIGTARGPAAGQVLIRDNMIQVGFPAVYNRARHAVFVADALRLAVLGTVADLARRGTLENSPTDAIRIHGRRGARLVVRDSSLTRFTTGVRVVALSGPAADKRLWRVSETAAEGAAAALVAPDLALTEGERNIAMPLFQP</sequence>
<dbReference type="Gene3D" id="2.160.20.10">
    <property type="entry name" value="Single-stranded right-handed beta-helix, Pectin lyase-like"/>
    <property type="match status" value="1"/>
</dbReference>
<reference evidence="1 2" key="1">
    <citation type="submission" date="2024-10" db="EMBL/GenBank/DDBJ databases">
        <title>The Natural Products Discovery Center: Release of the First 8490 Sequenced Strains for Exploring Actinobacteria Biosynthetic Diversity.</title>
        <authorList>
            <person name="Kalkreuter E."/>
            <person name="Kautsar S.A."/>
            <person name="Yang D."/>
            <person name="Bader C.D."/>
            <person name="Teijaro C.N."/>
            <person name="Fluegel L."/>
            <person name="Davis C.M."/>
            <person name="Simpson J.R."/>
            <person name="Lauterbach L."/>
            <person name="Steele A.D."/>
            <person name="Gui C."/>
            <person name="Meng S."/>
            <person name="Li G."/>
            <person name="Viehrig K."/>
            <person name="Ye F."/>
            <person name="Su P."/>
            <person name="Kiefer A.F."/>
            <person name="Nichols A."/>
            <person name="Cepeda A.J."/>
            <person name="Yan W."/>
            <person name="Fan B."/>
            <person name="Jiang Y."/>
            <person name="Adhikari A."/>
            <person name="Zheng C.-J."/>
            <person name="Schuster L."/>
            <person name="Cowan T.M."/>
            <person name="Smanski M.J."/>
            <person name="Chevrette M.G."/>
            <person name="De Carvalho L.P.S."/>
            <person name="Shen B."/>
        </authorList>
    </citation>
    <scope>NUCLEOTIDE SEQUENCE [LARGE SCALE GENOMIC DNA]</scope>
    <source>
        <strain evidence="1 2">NPDC017990</strain>
    </source>
</reference>
<accession>A0ABW7QFW4</accession>
<dbReference type="Proteomes" id="UP001610818">
    <property type="component" value="Unassembled WGS sequence"/>
</dbReference>
<gene>
    <name evidence="1" type="ORF">ACH4F9_02400</name>
</gene>
<dbReference type="InterPro" id="IPR011050">
    <property type="entry name" value="Pectin_lyase_fold/virulence"/>
</dbReference>
<name>A0ABW7QFW4_9ACTN</name>
<protein>
    <recommendedName>
        <fullName evidence="3">Right handed beta helix domain-containing protein</fullName>
    </recommendedName>
</protein>
<organism evidence="1 2">
    <name type="scientific">Streptomyces longisporoflavus</name>
    <dbReference type="NCBI Taxonomy" id="28044"/>
    <lineage>
        <taxon>Bacteria</taxon>
        <taxon>Bacillati</taxon>
        <taxon>Actinomycetota</taxon>
        <taxon>Actinomycetes</taxon>
        <taxon>Kitasatosporales</taxon>
        <taxon>Streptomycetaceae</taxon>
        <taxon>Streptomyces</taxon>
    </lineage>
</organism>
<keyword evidence="2" id="KW-1185">Reference proteome</keyword>
<dbReference type="SUPFAM" id="SSF51126">
    <property type="entry name" value="Pectin lyase-like"/>
    <property type="match status" value="1"/>
</dbReference>
<dbReference type="InterPro" id="IPR012334">
    <property type="entry name" value="Pectin_lyas_fold"/>
</dbReference>
<evidence type="ECO:0000313" key="2">
    <source>
        <dbReference type="Proteomes" id="UP001610818"/>
    </source>
</evidence>
<evidence type="ECO:0000313" key="1">
    <source>
        <dbReference type="EMBL" id="MFH8543847.1"/>
    </source>
</evidence>
<dbReference type="EMBL" id="JBIRGQ010000001">
    <property type="protein sequence ID" value="MFH8543847.1"/>
    <property type="molecule type" value="Genomic_DNA"/>
</dbReference>